<proteinExistence type="predicted"/>
<reference evidence="3 4" key="1">
    <citation type="submission" date="2020-08" db="EMBL/GenBank/DDBJ databases">
        <title>Genomic Encyclopedia of Type Strains, Phase III (KMG-III): the genomes of soil and plant-associated and newly described type strains.</title>
        <authorList>
            <person name="Whitman W."/>
        </authorList>
    </citation>
    <scope>NUCLEOTIDE SEQUENCE [LARGE SCALE GENOMIC DNA]</scope>
    <source>
        <strain evidence="3 4">CECT 5995</strain>
    </source>
</reference>
<protein>
    <submittedName>
        <fullName evidence="3">Uncharacterized protein YgiB involved in biofilm formation</fullName>
    </submittedName>
</protein>
<feature type="compositionally biased region" description="Low complexity" evidence="1">
    <location>
        <begin position="184"/>
        <end position="205"/>
    </location>
</feature>
<feature type="region of interest" description="Disordered" evidence="1">
    <location>
        <begin position="148"/>
        <end position="205"/>
    </location>
</feature>
<evidence type="ECO:0000313" key="4">
    <source>
        <dbReference type="Proteomes" id="UP000525987"/>
    </source>
</evidence>
<evidence type="ECO:0000313" key="3">
    <source>
        <dbReference type="EMBL" id="MBB3139372.1"/>
    </source>
</evidence>
<feature type="chain" id="PRO_5030708331" evidence="2">
    <location>
        <begin position="32"/>
        <end position="205"/>
    </location>
</feature>
<accession>A0A7W5BUG6</accession>
<feature type="signal peptide" evidence="2">
    <location>
        <begin position="1"/>
        <end position="31"/>
    </location>
</feature>
<dbReference type="RefSeq" id="WP_183385787.1">
    <property type="nucleotide sequence ID" value="NZ_JACHXM010000001.1"/>
</dbReference>
<keyword evidence="2" id="KW-0732">Signal</keyword>
<dbReference type="Proteomes" id="UP000525987">
    <property type="component" value="Unassembled WGS sequence"/>
</dbReference>
<dbReference type="AlphaFoldDB" id="A0A7W5BUG6"/>
<comment type="caution">
    <text evidence="3">The sequence shown here is derived from an EMBL/GenBank/DDBJ whole genome shotgun (WGS) entry which is preliminary data.</text>
</comment>
<evidence type="ECO:0000256" key="1">
    <source>
        <dbReference type="SAM" id="MobiDB-lite"/>
    </source>
</evidence>
<evidence type="ECO:0000256" key="2">
    <source>
        <dbReference type="SAM" id="SignalP"/>
    </source>
</evidence>
<dbReference type="PROSITE" id="PS51257">
    <property type="entry name" value="PROKAR_LIPOPROTEIN"/>
    <property type="match status" value="1"/>
</dbReference>
<feature type="compositionally biased region" description="Polar residues" evidence="1">
    <location>
        <begin position="150"/>
        <end position="161"/>
    </location>
</feature>
<organism evidence="3 4">
    <name type="scientific">Halomonas organivorans</name>
    <dbReference type="NCBI Taxonomy" id="257772"/>
    <lineage>
        <taxon>Bacteria</taxon>
        <taxon>Pseudomonadati</taxon>
        <taxon>Pseudomonadota</taxon>
        <taxon>Gammaproteobacteria</taxon>
        <taxon>Oceanospirillales</taxon>
        <taxon>Halomonadaceae</taxon>
        <taxon>Halomonas</taxon>
    </lineage>
</organism>
<gene>
    <name evidence="3" type="ORF">FHR96_000218</name>
</gene>
<name>A0A7W5BUG6_9GAMM</name>
<dbReference type="EMBL" id="JACHXM010000001">
    <property type="protein sequence ID" value="MBB3139372.1"/>
    <property type="molecule type" value="Genomic_DNA"/>
</dbReference>
<sequence length="205" mass="22236">MDNANKHLPRRKRSVRLTLALMGAGAASTLAGCGDSSPETLSNVQFDDTESYRSVEDCVAGGIYTRKACEAAYDQALEDVPHYRTQSQCEEEHGEDACQTAPHTNSGSGSWFMPAMMGYMVGNMTASSSRGHMVNRVYQEPVYRTRDNQGDWSAATSSASSRMKGVESSMRTTIRTHNRAVRNSSYSTSRSGFGSRSSARGGFGS</sequence>
<dbReference type="Pfam" id="PF06693">
    <property type="entry name" value="DUF1190"/>
    <property type="match status" value="1"/>
</dbReference>
<dbReference type="InterPro" id="IPR009576">
    <property type="entry name" value="Biofilm_formation_YgiB"/>
</dbReference>
<keyword evidence="4" id="KW-1185">Reference proteome</keyword>